<dbReference type="AlphaFoldDB" id="A0A2G9SAJ9"/>
<keyword evidence="2" id="KW-1185">Reference proteome</keyword>
<dbReference type="Proteomes" id="UP000228934">
    <property type="component" value="Unassembled WGS sequence"/>
</dbReference>
<evidence type="ECO:0000313" key="1">
    <source>
        <dbReference type="EMBL" id="PIO37114.1"/>
    </source>
</evidence>
<dbReference type="OrthoDB" id="10070446at2759"/>
<reference evidence="2" key="1">
    <citation type="journal article" date="2017" name="Nat. Commun.">
        <title>The North American bullfrog draft genome provides insight into hormonal regulation of long noncoding RNA.</title>
        <authorList>
            <person name="Hammond S.A."/>
            <person name="Warren R.L."/>
            <person name="Vandervalk B.P."/>
            <person name="Kucuk E."/>
            <person name="Khan H."/>
            <person name="Gibb E.A."/>
            <person name="Pandoh P."/>
            <person name="Kirk H."/>
            <person name="Zhao Y."/>
            <person name="Jones M."/>
            <person name="Mungall A.J."/>
            <person name="Coope R."/>
            <person name="Pleasance S."/>
            <person name="Moore R.A."/>
            <person name="Holt R.A."/>
            <person name="Round J.M."/>
            <person name="Ohora S."/>
            <person name="Walle B.V."/>
            <person name="Veldhoen N."/>
            <person name="Helbing C.C."/>
            <person name="Birol I."/>
        </authorList>
    </citation>
    <scope>NUCLEOTIDE SEQUENCE [LARGE SCALE GENOMIC DNA]</scope>
</reference>
<organism evidence="1 2">
    <name type="scientific">Aquarana catesbeiana</name>
    <name type="common">American bullfrog</name>
    <name type="synonym">Rana catesbeiana</name>
    <dbReference type="NCBI Taxonomy" id="8400"/>
    <lineage>
        <taxon>Eukaryota</taxon>
        <taxon>Metazoa</taxon>
        <taxon>Chordata</taxon>
        <taxon>Craniata</taxon>
        <taxon>Vertebrata</taxon>
        <taxon>Euteleostomi</taxon>
        <taxon>Amphibia</taxon>
        <taxon>Batrachia</taxon>
        <taxon>Anura</taxon>
        <taxon>Neobatrachia</taxon>
        <taxon>Ranoidea</taxon>
        <taxon>Ranidae</taxon>
        <taxon>Aquarana</taxon>
    </lineage>
</organism>
<name>A0A2G9SAJ9_AQUCT</name>
<protein>
    <submittedName>
        <fullName evidence="1">Uncharacterized protein</fullName>
    </submittedName>
</protein>
<accession>A0A2G9SAJ9</accession>
<gene>
    <name evidence="1" type="ORF">AB205_0126960</name>
</gene>
<sequence length="64" mass="7016">MFTFCRAAISGDLIGQALLGALVPKKFQTYQLVSKLSAAISQSRYKSQIATITSKKKKINKNIP</sequence>
<proteinExistence type="predicted"/>
<dbReference type="EMBL" id="KV926970">
    <property type="protein sequence ID" value="PIO37114.1"/>
    <property type="molecule type" value="Genomic_DNA"/>
</dbReference>
<evidence type="ECO:0000313" key="2">
    <source>
        <dbReference type="Proteomes" id="UP000228934"/>
    </source>
</evidence>